<evidence type="ECO:0000259" key="9">
    <source>
        <dbReference type="PROSITE" id="PS51671"/>
    </source>
</evidence>
<dbReference type="EMBL" id="MN883612">
    <property type="protein sequence ID" value="QOJ43665.1"/>
    <property type="molecule type" value="mRNA"/>
</dbReference>
<reference evidence="10" key="1">
    <citation type="submission" date="2019-12" db="EMBL/GenBank/DDBJ databases">
        <title>Identification of the bHLH gene family in Dracaena cambodiana reveals candidate genes involved in flavonoid biosynthesis.</title>
        <authorList>
            <person name="Zhu J."/>
            <person name="Peng S."/>
        </authorList>
    </citation>
    <scope>NUCLEOTIDE SEQUENCE</scope>
</reference>
<evidence type="ECO:0000256" key="2">
    <source>
        <dbReference type="ARBA" id="ARBA00005510"/>
    </source>
</evidence>
<sequence>MKEMSADLLPDPEMDELSFISQWELSSPDNEFASQSIWECLQETLSSESYTCSSSGLVESPTSPASIEGPEKSAAEATAKNCNNNNTSCATTPCILSFGNPSPPGGGQAQSYESADGGLQPMEAVTTDQFMADPGNGLKRARSRPLALNQEHVIAERRRREKITEKLIALSAIIPGLKKRDKASILTDAIEYMKQMEQKVKALEDEAASAKETLESTATVKKSKLSIAADSDGLESDGILPEIEARLSKKIALIRIHCQDRKGRLVKALTEIENLHLSVINTSSVPFPDCFLNITVTAQVDEGFSMTMKDLLNKLKSALKEFA</sequence>
<dbReference type="Gene3D" id="4.10.280.10">
    <property type="entry name" value="Helix-loop-helix DNA-binding domain"/>
    <property type="match status" value="1"/>
</dbReference>
<feature type="compositionally biased region" description="Polar residues" evidence="7">
    <location>
        <begin position="56"/>
        <end position="65"/>
    </location>
</feature>
<proteinExistence type="evidence at transcript level"/>
<dbReference type="InterPro" id="IPR052610">
    <property type="entry name" value="bHLH_transcription_regulator"/>
</dbReference>
<dbReference type="PANTHER" id="PTHR45959:SF2">
    <property type="entry name" value="BHLH TRANSCRIPTION FACTOR"/>
    <property type="match status" value="1"/>
</dbReference>
<evidence type="ECO:0000256" key="7">
    <source>
        <dbReference type="SAM" id="MobiDB-lite"/>
    </source>
</evidence>
<organism evidence="10">
    <name type="scientific">Dracaena cambodiana</name>
    <dbReference type="NCBI Taxonomy" id="580341"/>
    <lineage>
        <taxon>Eukaryota</taxon>
        <taxon>Viridiplantae</taxon>
        <taxon>Streptophyta</taxon>
        <taxon>Embryophyta</taxon>
        <taxon>Tracheophyta</taxon>
        <taxon>Spermatophyta</taxon>
        <taxon>Magnoliopsida</taxon>
        <taxon>Liliopsida</taxon>
        <taxon>Asparagales</taxon>
        <taxon>Asparagaceae</taxon>
        <taxon>Nolinoideae</taxon>
        <taxon>Dracaena</taxon>
    </lineage>
</organism>
<dbReference type="InterPro" id="IPR054502">
    <property type="entry name" value="bHLH-TF_ACT-like_plant"/>
</dbReference>
<dbReference type="GO" id="GO:0046983">
    <property type="term" value="F:protein dimerization activity"/>
    <property type="evidence" value="ECO:0007669"/>
    <property type="project" value="InterPro"/>
</dbReference>
<dbReference type="InterPro" id="IPR011598">
    <property type="entry name" value="bHLH_dom"/>
</dbReference>
<feature type="coiled-coil region" evidence="6">
    <location>
        <begin position="186"/>
        <end position="220"/>
    </location>
</feature>
<evidence type="ECO:0000256" key="4">
    <source>
        <dbReference type="ARBA" id="ARBA00023163"/>
    </source>
</evidence>
<keyword evidence="6" id="KW-0175">Coiled coil</keyword>
<keyword evidence="4" id="KW-0804">Transcription</keyword>
<evidence type="ECO:0000259" key="8">
    <source>
        <dbReference type="PROSITE" id="PS50888"/>
    </source>
</evidence>
<dbReference type="SMART" id="SM00353">
    <property type="entry name" value="HLH"/>
    <property type="match status" value="1"/>
</dbReference>
<dbReference type="PROSITE" id="PS50888">
    <property type="entry name" value="BHLH"/>
    <property type="match status" value="1"/>
</dbReference>
<evidence type="ECO:0000256" key="6">
    <source>
        <dbReference type="SAM" id="Coils"/>
    </source>
</evidence>
<name>A0A7M3UQG2_9ASPA</name>
<dbReference type="PROSITE" id="PS51671">
    <property type="entry name" value="ACT"/>
    <property type="match status" value="1"/>
</dbReference>
<keyword evidence="5" id="KW-0539">Nucleus</keyword>
<comment type="subcellular location">
    <subcellularLocation>
        <location evidence="1">Nucleus</location>
    </subcellularLocation>
</comment>
<dbReference type="InterPro" id="IPR002912">
    <property type="entry name" value="ACT_dom"/>
</dbReference>
<dbReference type="SUPFAM" id="SSF47459">
    <property type="entry name" value="HLH, helix-loop-helix DNA-binding domain"/>
    <property type="match status" value="1"/>
</dbReference>
<keyword evidence="3" id="KW-0805">Transcription regulation</keyword>
<feature type="domain" description="BHLH" evidence="8">
    <location>
        <begin position="147"/>
        <end position="196"/>
    </location>
</feature>
<dbReference type="Pfam" id="PF22754">
    <property type="entry name" value="bHLH-TF_ACT-like_plant"/>
    <property type="match status" value="1"/>
</dbReference>
<gene>
    <name evidence="10" type="primary">bHLH4</name>
</gene>
<evidence type="ECO:0000256" key="5">
    <source>
        <dbReference type="ARBA" id="ARBA00023242"/>
    </source>
</evidence>
<protein>
    <submittedName>
        <fullName evidence="10">BHLH transcription factor</fullName>
    </submittedName>
</protein>
<evidence type="ECO:0000256" key="3">
    <source>
        <dbReference type="ARBA" id="ARBA00023015"/>
    </source>
</evidence>
<dbReference type="Pfam" id="PF00010">
    <property type="entry name" value="HLH"/>
    <property type="match status" value="1"/>
</dbReference>
<dbReference type="AlphaFoldDB" id="A0A7M3UQG2"/>
<evidence type="ECO:0000313" key="10">
    <source>
        <dbReference type="EMBL" id="QOJ43665.1"/>
    </source>
</evidence>
<dbReference type="PANTHER" id="PTHR45959">
    <property type="entry name" value="BHLH TRANSCRIPTION FACTOR"/>
    <property type="match status" value="1"/>
</dbReference>
<feature type="region of interest" description="Disordered" evidence="7">
    <location>
        <begin position="53"/>
        <end position="72"/>
    </location>
</feature>
<dbReference type="InterPro" id="IPR036638">
    <property type="entry name" value="HLH_DNA-bd_sf"/>
</dbReference>
<comment type="similarity">
    <text evidence="2">Belongs to the bHLH protein family.</text>
</comment>
<accession>A0A7M3UQG2</accession>
<feature type="domain" description="ACT" evidence="9">
    <location>
        <begin position="253"/>
        <end position="323"/>
    </location>
</feature>
<evidence type="ECO:0000256" key="1">
    <source>
        <dbReference type="ARBA" id="ARBA00004123"/>
    </source>
</evidence>